<dbReference type="Gene3D" id="1.25.40.10">
    <property type="entry name" value="Tetratricopeptide repeat domain"/>
    <property type="match status" value="2"/>
</dbReference>
<keyword evidence="3" id="KW-1185">Reference proteome</keyword>
<feature type="repeat" description="TPR" evidence="1">
    <location>
        <begin position="194"/>
        <end position="227"/>
    </location>
</feature>
<reference evidence="2 3" key="1">
    <citation type="submission" date="2019-08" db="EMBL/GenBank/DDBJ databases">
        <title>Lentzea from Indian Himalayas.</title>
        <authorList>
            <person name="Mandal S."/>
            <person name="Mallick Gupta A."/>
            <person name="Maiti P.K."/>
            <person name="Sarkar J."/>
            <person name="Mandal S."/>
        </authorList>
    </citation>
    <scope>NUCLEOTIDE SEQUENCE [LARGE SCALE GENOMIC DNA]</scope>
    <source>
        <strain evidence="2 3">PSKA42</strain>
    </source>
</reference>
<dbReference type="SUPFAM" id="SSF48452">
    <property type="entry name" value="TPR-like"/>
    <property type="match status" value="1"/>
</dbReference>
<dbReference type="RefSeq" id="WP_167976728.1">
    <property type="nucleotide sequence ID" value="NZ_VSRL01000106.1"/>
</dbReference>
<dbReference type="PANTHER" id="PTHR47691:SF3">
    <property type="entry name" value="HTH-TYPE TRANSCRIPTIONAL REGULATOR RV0890C-RELATED"/>
    <property type="match status" value="1"/>
</dbReference>
<accession>A0ABX1FM56</accession>
<comment type="caution">
    <text evidence="2">The sequence shown here is derived from an EMBL/GenBank/DDBJ whole genome shotgun (WGS) entry which is preliminary data.</text>
</comment>
<keyword evidence="1" id="KW-0802">TPR repeat</keyword>
<sequence length="400" mass="43976">MFSCSYLALSPEAARTFRLLGLHPSTEISLAAAASLTGVPVASARRAMQELTRAHLIMERTPGRFAFHDLLRAYAAEQVQDDERHDALYRLVAHYRHNAEHARAMGNSGTAADHPPPEGVVTVVHADANAARSWLKTEMPALLAIARSDHGFPQEVVATIRAFANFLDLNGRMSANVDILHRAITLTDDEKQLVAFWKMIARAHTRAGQFDKARALLDRALEIDLESGDTDALGYTYFGLARLVSAQGGHHEALDWASKALACFQEAGNWVAEADALNGVAWCLAMLGEYDEALARAEQAVAVKDVDTPGMLDTLGYIEHHRGNYTAALTHYHAALDMSEDSGDRYMLAEALTHLGDTHEAMGNHDEAHRTWERAVEVWDELHAPEADELRSRMALSQNG</sequence>
<evidence type="ECO:0000256" key="1">
    <source>
        <dbReference type="PROSITE-ProRule" id="PRU00339"/>
    </source>
</evidence>
<dbReference type="EMBL" id="VSRL01000106">
    <property type="protein sequence ID" value="NKE60068.1"/>
    <property type="molecule type" value="Genomic_DNA"/>
</dbReference>
<dbReference type="InterPro" id="IPR019734">
    <property type="entry name" value="TPR_rpt"/>
</dbReference>
<organism evidence="2 3">
    <name type="scientific">Lentzea indica</name>
    <dbReference type="NCBI Taxonomy" id="2604800"/>
    <lineage>
        <taxon>Bacteria</taxon>
        <taxon>Bacillati</taxon>
        <taxon>Actinomycetota</taxon>
        <taxon>Actinomycetes</taxon>
        <taxon>Pseudonocardiales</taxon>
        <taxon>Pseudonocardiaceae</taxon>
        <taxon>Lentzea</taxon>
    </lineage>
</organism>
<protein>
    <submittedName>
        <fullName evidence="2">Tetratricopeptide repeat protein</fullName>
    </submittedName>
</protein>
<dbReference type="SMART" id="SM00028">
    <property type="entry name" value="TPR"/>
    <property type="match status" value="5"/>
</dbReference>
<dbReference type="PROSITE" id="PS50005">
    <property type="entry name" value="TPR"/>
    <property type="match status" value="2"/>
</dbReference>
<evidence type="ECO:0000313" key="2">
    <source>
        <dbReference type="EMBL" id="NKE60068.1"/>
    </source>
</evidence>
<evidence type="ECO:0000313" key="3">
    <source>
        <dbReference type="Proteomes" id="UP001515943"/>
    </source>
</evidence>
<name>A0ABX1FM56_9PSEU</name>
<dbReference type="Proteomes" id="UP001515943">
    <property type="component" value="Unassembled WGS sequence"/>
</dbReference>
<proteinExistence type="predicted"/>
<dbReference type="PANTHER" id="PTHR47691">
    <property type="entry name" value="REGULATOR-RELATED"/>
    <property type="match status" value="1"/>
</dbReference>
<dbReference type="Pfam" id="PF13424">
    <property type="entry name" value="TPR_12"/>
    <property type="match status" value="2"/>
</dbReference>
<gene>
    <name evidence="2" type="ORF">FXN61_26010</name>
</gene>
<dbReference type="InterPro" id="IPR011990">
    <property type="entry name" value="TPR-like_helical_dom_sf"/>
</dbReference>
<feature type="repeat" description="TPR" evidence="1">
    <location>
        <begin position="349"/>
        <end position="382"/>
    </location>
</feature>